<sequence>MDILLHLGAHRTATTSFQAFLWNNRAALAAAGLTPWTPRRTRDGLLDGLVRHPMRVTMEDDQRGLRSIGRIQLELGRLEIAGQSALLLSEENLLGTMMNNIEDRRLYPYLVERMARYAPAFDGHTLRLGLGIRSYEDYWASCLGFAIRRGYPAPDRALLDCLVTQPRRWRRLVRDIATVFPGAEITVWTYEQWAGRPRDVVAALWRRDLPAGLSDPADWHNRGPGFGGLVEELALRGECMPGGSYQDKAGRWMPFDEDQRAVLHAEYRHDLAWLKAGAEGLATYTDGRKTSATTDRPGKPGRRNLRVVPGSGPTPTGGLKDGIEKGVG</sequence>
<dbReference type="AlphaFoldDB" id="A0A2V1P0G6"/>
<dbReference type="EMBL" id="QETF01000019">
    <property type="protein sequence ID" value="PWG15999.1"/>
    <property type="molecule type" value="Genomic_DNA"/>
</dbReference>
<organism evidence="2 3">
    <name type="scientific">Salibaculum griseiflavum</name>
    <dbReference type="NCBI Taxonomy" id="1914409"/>
    <lineage>
        <taxon>Bacteria</taxon>
        <taxon>Pseudomonadati</taxon>
        <taxon>Pseudomonadota</taxon>
        <taxon>Alphaproteobacteria</taxon>
        <taxon>Rhodobacterales</taxon>
        <taxon>Roseobacteraceae</taxon>
        <taxon>Salibaculum</taxon>
    </lineage>
</organism>
<keyword evidence="3" id="KW-1185">Reference proteome</keyword>
<proteinExistence type="predicted"/>
<accession>A0A2V1P0G6</accession>
<dbReference type="SUPFAM" id="SSF52540">
    <property type="entry name" value="P-loop containing nucleoside triphosphate hydrolases"/>
    <property type="match status" value="1"/>
</dbReference>
<feature type="region of interest" description="Disordered" evidence="1">
    <location>
        <begin position="285"/>
        <end position="328"/>
    </location>
</feature>
<dbReference type="InterPro" id="IPR027417">
    <property type="entry name" value="P-loop_NTPase"/>
</dbReference>
<dbReference type="Proteomes" id="UP000245293">
    <property type="component" value="Unassembled WGS sequence"/>
</dbReference>
<evidence type="ECO:0008006" key="4">
    <source>
        <dbReference type="Google" id="ProtNLM"/>
    </source>
</evidence>
<name>A0A2V1P0G6_9RHOB</name>
<reference evidence="3" key="1">
    <citation type="submission" date="2018-05" db="EMBL/GenBank/DDBJ databases">
        <authorList>
            <person name="Du Z."/>
            <person name="Wang X."/>
        </authorList>
    </citation>
    <scope>NUCLEOTIDE SEQUENCE [LARGE SCALE GENOMIC DNA]</scope>
    <source>
        <strain evidence="3">WDS4C29</strain>
    </source>
</reference>
<dbReference type="OrthoDB" id="8481769at2"/>
<evidence type="ECO:0000256" key="1">
    <source>
        <dbReference type="SAM" id="MobiDB-lite"/>
    </source>
</evidence>
<protein>
    <recommendedName>
        <fullName evidence="4">Sulfotransferase family protein</fullName>
    </recommendedName>
</protein>
<dbReference type="RefSeq" id="WP_109389630.1">
    <property type="nucleotide sequence ID" value="NZ_QETF01000019.1"/>
</dbReference>
<feature type="compositionally biased region" description="Low complexity" evidence="1">
    <location>
        <begin position="309"/>
        <end position="318"/>
    </location>
</feature>
<gene>
    <name evidence="2" type="ORF">DFK10_13875</name>
</gene>
<evidence type="ECO:0000313" key="2">
    <source>
        <dbReference type="EMBL" id="PWG15999.1"/>
    </source>
</evidence>
<evidence type="ECO:0000313" key="3">
    <source>
        <dbReference type="Proteomes" id="UP000245293"/>
    </source>
</evidence>
<comment type="caution">
    <text evidence="2">The sequence shown here is derived from an EMBL/GenBank/DDBJ whole genome shotgun (WGS) entry which is preliminary data.</text>
</comment>